<keyword evidence="10" id="KW-1185">Reference proteome</keyword>
<dbReference type="PROSITE" id="PS00108">
    <property type="entry name" value="PROTEIN_KINASE_ST"/>
    <property type="match status" value="1"/>
</dbReference>
<dbReference type="EMBL" id="JAPFFF010000009">
    <property type="protein sequence ID" value="KAK8883123.1"/>
    <property type="molecule type" value="Genomic_DNA"/>
</dbReference>
<dbReference type="SUPFAM" id="SSF56112">
    <property type="entry name" value="Protein kinase-like (PK-like)"/>
    <property type="match status" value="1"/>
</dbReference>
<keyword evidence="1" id="KW-0723">Serine/threonine-protein kinase</keyword>
<accession>A0ABR2JWX3</accession>
<keyword evidence="5 6" id="KW-0067">ATP-binding</keyword>
<reference evidence="9 10" key="1">
    <citation type="submission" date="2024-04" db="EMBL/GenBank/DDBJ databases">
        <title>Tritrichomonas musculus Genome.</title>
        <authorList>
            <person name="Alves-Ferreira E."/>
            <person name="Grigg M."/>
            <person name="Lorenzi H."/>
            <person name="Galac M."/>
        </authorList>
    </citation>
    <scope>NUCLEOTIDE SEQUENCE [LARGE SCALE GENOMIC DNA]</scope>
    <source>
        <strain evidence="9 10">EAF2021</strain>
    </source>
</reference>
<feature type="compositionally biased region" description="Polar residues" evidence="7">
    <location>
        <begin position="618"/>
        <end position="628"/>
    </location>
</feature>
<feature type="region of interest" description="Disordered" evidence="7">
    <location>
        <begin position="1"/>
        <end position="60"/>
    </location>
</feature>
<proteinExistence type="predicted"/>
<evidence type="ECO:0000256" key="2">
    <source>
        <dbReference type="ARBA" id="ARBA00022679"/>
    </source>
</evidence>
<dbReference type="Gene3D" id="1.10.510.10">
    <property type="entry name" value="Transferase(Phosphotransferase) domain 1"/>
    <property type="match status" value="1"/>
</dbReference>
<feature type="binding site" evidence="6">
    <location>
        <position position="217"/>
    </location>
    <ligand>
        <name>ATP</name>
        <dbReference type="ChEBI" id="CHEBI:30616"/>
    </ligand>
</feature>
<dbReference type="PROSITE" id="PS50011">
    <property type="entry name" value="PROTEIN_KINASE_DOM"/>
    <property type="match status" value="1"/>
</dbReference>
<feature type="compositionally biased region" description="Low complexity" evidence="7">
    <location>
        <begin position="104"/>
        <end position="116"/>
    </location>
</feature>
<dbReference type="InterPro" id="IPR011009">
    <property type="entry name" value="Kinase-like_dom_sf"/>
</dbReference>
<organism evidence="9 10">
    <name type="scientific">Tritrichomonas musculus</name>
    <dbReference type="NCBI Taxonomy" id="1915356"/>
    <lineage>
        <taxon>Eukaryota</taxon>
        <taxon>Metamonada</taxon>
        <taxon>Parabasalia</taxon>
        <taxon>Tritrichomonadida</taxon>
        <taxon>Tritrichomonadidae</taxon>
        <taxon>Tritrichomonas</taxon>
    </lineage>
</organism>
<evidence type="ECO:0000256" key="5">
    <source>
        <dbReference type="ARBA" id="ARBA00022840"/>
    </source>
</evidence>
<evidence type="ECO:0000313" key="10">
    <source>
        <dbReference type="Proteomes" id="UP001470230"/>
    </source>
</evidence>
<dbReference type="PANTHER" id="PTHR24058:SF17">
    <property type="entry name" value="HOMEODOMAIN INTERACTING PROTEIN KINASE, ISOFORM D"/>
    <property type="match status" value="1"/>
</dbReference>
<evidence type="ECO:0000256" key="6">
    <source>
        <dbReference type="PROSITE-ProRule" id="PRU10141"/>
    </source>
</evidence>
<dbReference type="PANTHER" id="PTHR24058">
    <property type="entry name" value="DUAL SPECIFICITY PROTEIN KINASE"/>
    <property type="match status" value="1"/>
</dbReference>
<dbReference type="InterPro" id="IPR000719">
    <property type="entry name" value="Prot_kinase_dom"/>
</dbReference>
<evidence type="ECO:0000256" key="4">
    <source>
        <dbReference type="ARBA" id="ARBA00022777"/>
    </source>
</evidence>
<feature type="compositionally biased region" description="Basic residues" evidence="7">
    <location>
        <begin position="601"/>
        <end position="612"/>
    </location>
</feature>
<evidence type="ECO:0000256" key="7">
    <source>
        <dbReference type="SAM" id="MobiDB-lite"/>
    </source>
</evidence>
<dbReference type="SMART" id="SM00220">
    <property type="entry name" value="S_TKc"/>
    <property type="match status" value="1"/>
</dbReference>
<feature type="region of interest" description="Disordered" evidence="7">
    <location>
        <begin position="95"/>
        <end position="118"/>
    </location>
</feature>
<sequence length="628" mass="69737">MHSSTPQVGADGKHILCPQSSENSELNTLPENSSQIHNTTTDFLSSSSQGENSDDLTQDTNIQNEHPQLTQKSSINMKSIPTFSVPQFHSHNLSLHDKKDNEKNTTNNSSEQNSTNVNISFQNPIEVKYSYDGVPKTTWQRWNQRLAQTDLVFDAFTSPDEEGDSKIENYRIKDDSGDFDFVFLAPLGKGVSGAVYLVKVLNNRKDPSLIGALYAIKIYKSDSISINQGNNEMLMIPFVQRISGTYSSNKKKSIFPTICMKMQIRGHISMLMNVYGPTLFQVIAIRNYNGLPLSTIRSIMTHILQGLVSLESRGVVHGDIKPENVLISMNNIKRSTCNPNIAMAANSVNEMNNRRLSFGPNSLSSGLFSFKDYTESLSMITNVYASDDYDSNPGVLDIAIVDWSSSSIGYNQQSPYVQSRYYRAPEVLLRVAGKFGPSADVWSLGCVAAEMFLGSPLFPGGDELDMLCQIQLKLGLIPQSLVRKIGDSSPAKHSDEWKIDPSMYVPGNFEIFLRERSGRDDFDFLAFINILRLMLQLNPDARITASSAMLHPFITGITNTQLQTMRARRDSCSSSSFTNPHSDTMAVATGSVDPQQQQQRMRSKSFKRKNSKKGNGTFDDSSCASPSS</sequence>
<feature type="domain" description="Protein kinase" evidence="8">
    <location>
        <begin position="181"/>
        <end position="554"/>
    </location>
</feature>
<evidence type="ECO:0000259" key="8">
    <source>
        <dbReference type="PROSITE" id="PS50011"/>
    </source>
</evidence>
<keyword evidence="4" id="KW-0418">Kinase</keyword>
<dbReference type="InterPro" id="IPR008271">
    <property type="entry name" value="Ser/Thr_kinase_AS"/>
</dbReference>
<evidence type="ECO:0000256" key="1">
    <source>
        <dbReference type="ARBA" id="ARBA00022527"/>
    </source>
</evidence>
<gene>
    <name evidence="9" type="ORF">M9Y10_045771</name>
</gene>
<feature type="compositionally biased region" description="Polar residues" evidence="7">
    <location>
        <begin position="18"/>
        <end position="51"/>
    </location>
</feature>
<feature type="compositionally biased region" description="Polar residues" evidence="7">
    <location>
        <begin position="572"/>
        <end position="582"/>
    </location>
</feature>
<dbReference type="PROSITE" id="PS00107">
    <property type="entry name" value="PROTEIN_KINASE_ATP"/>
    <property type="match status" value="1"/>
</dbReference>
<evidence type="ECO:0000313" key="9">
    <source>
        <dbReference type="EMBL" id="KAK8883123.1"/>
    </source>
</evidence>
<keyword evidence="2" id="KW-0808">Transferase</keyword>
<comment type="caution">
    <text evidence="9">The sequence shown here is derived from an EMBL/GenBank/DDBJ whole genome shotgun (WGS) entry which is preliminary data.</text>
</comment>
<dbReference type="Proteomes" id="UP001470230">
    <property type="component" value="Unassembled WGS sequence"/>
</dbReference>
<keyword evidence="3 6" id="KW-0547">Nucleotide-binding</keyword>
<dbReference type="InterPro" id="IPR050494">
    <property type="entry name" value="Ser_Thr_dual-spec_kinase"/>
</dbReference>
<evidence type="ECO:0000256" key="3">
    <source>
        <dbReference type="ARBA" id="ARBA00022741"/>
    </source>
</evidence>
<protein>
    <recommendedName>
        <fullName evidence="8">Protein kinase domain-containing protein</fullName>
    </recommendedName>
</protein>
<dbReference type="InterPro" id="IPR017441">
    <property type="entry name" value="Protein_kinase_ATP_BS"/>
</dbReference>
<dbReference type="Pfam" id="PF00069">
    <property type="entry name" value="Pkinase"/>
    <property type="match status" value="2"/>
</dbReference>
<feature type="region of interest" description="Disordered" evidence="7">
    <location>
        <begin position="568"/>
        <end position="628"/>
    </location>
</feature>
<name>A0ABR2JWX3_9EUKA</name>
<dbReference type="Gene3D" id="3.30.200.20">
    <property type="entry name" value="Phosphorylase Kinase, domain 1"/>
    <property type="match status" value="1"/>
</dbReference>